<sequence length="151" mass="15828">MATEPDQSAARRILLGHLVRTLGALPAAASLSLRHPRLPRARLHGGVTLGVDDDTEVFDIPYWIVGVTAAHLDAVARAWDGFGWATRRAPRPTTGAAYARTPDGCGLAVQSAVTGDLSLAGTTAPFPTGSLAGQRMPDHIAHPARPDRPAT</sequence>
<proteinExistence type="predicted"/>
<evidence type="ECO:0000313" key="2">
    <source>
        <dbReference type="EMBL" id="GID15434.1"/>
    </source>
</evidence>
<keyword evidence="3" id="KW-1185">Reference proteome</keyword>
<reference evidence="2" key="1">
    <citation type="submission" date="2021-01" db="EMBL/GenBank/DDBJ databases">
        <title>Whole genome shotgun sequence of Actinocatenispora rupis NBRC 107355.</title>
        <authorList>
            <person name="Komaki H."/>
            <person name="Tamura T."/>
        </authorList>
    </citation>
    <scope>NUCLEOTIDE SEQUENCE</scope>
    <source>
        <strain evidence="2">NBRC 107355</strain>
    </source>
</reference>
<dbReference type="EMBL" id="BOMB01000042">
    <property type="protein sequence ID" value="GID15434.1"/>
    <property type="molecule type" value="Genomic_DNA"/>
</dbReference>
<evidence type="ECO:0000313" key="3">
    <source>
        <dbReference type="Proteomes" id="UP000612808"/>
    </source>
</evidence>
<gene>
    <name evidence="2" type="ORF">Aru02nite_63230</name>
</gene>
<evidence type="ECO:0000256" key="1">
    <source>
        <dbReference type="SAM" id="MobiDB-lite"/>
    </source>
</evidence>
<accession>A0A8J3NH01</accession>
<comment type="caution">
    <text evidence="2">The sequence shown here is derived from an EMBL/GenBank/DDBJ whole genome shotgun (WGS) entry which is preliminary data.</text>
</comment>
<dbReference type="Proteomes" id="UP000612808">
    <property type="component" value="Unassembled WGS sequence"/>
</dbReference>
<dbReference type="AlphaFoldDB" id="A0A8J3NH01"/>
<feature type="compositionally biased region" description="Basic and acidic residues" evidence="1">
    <location>
        <begin position="136"/>
        <end position="151"/>
    </location>
</feature>
<organism evidence="2 3">
    <name type="scientific">Actinocatenispora rupis</name>
    <dbReference type="NCBI Taxonomy" id="519421"/>
    <lineage>
        <taxon>Bacteria</taxon>
        <taxon>Bacillati</taxon>
        <taxon>Actinomycetota</taxon>
        <taxon>Actinomycetes</taxon>
        <taxon>Micromonosporales</taxon>
        <taxon>Micromonosporaceae</taxon>
        <taxon>Actinocatenispora</taxon>
    </lineage>
</organism>
<feature type="region of interest" description="Disordered" evidence="1">
    <location>
        <begin position="126"/>
        <end position="151"/>
    </location>
</feature>
<protein>
    <submittedName>
        <fullName evidence="2">Uncharacterized protein</fullName>
    </submittedName>
</protein>
<dbReference type="RefSeq" id="WP_203663749.1">
    <property type="nucleotide sequence ID" value="NZ_BAAAZM010000022.1"/>
</dbReference>
<name>A0A8J3NH01_9ACTN</name>